<dbReference type="RefSeq" id="WP_049062757.1">
    <property type="nucleotide sequence ID" value="NZ_BQNM01000001.1"/>
</dbReference>
<dbReference type="AlphaFoldDB" id="A0A0K2WX77"/>
<evidence type="ECO:0000313" key="1">
    <source>
        <dbReference type="EMBL" id="ART22177.1"/>
    </source>
</evidence>
<name>A0A0K2WX77_CORST</name>
<dbReference type="InterPro" id="IPR036622">
    <property type="entry name" value="LigA_sf"/>
</dbReference>
<evidence type="ECO:0000313" key="4">
    <source>
        <dbReference type="Proteomes" id="UP000250197"/>
    </source>
</evidence>
<sequence length="79" mass="8744">MPAVMDIKFIERMKGDMSLVSQFYDDPAATLGEAGVSEEFSNAVLRRDGKALLAMGWGSEEMEVAFSGRHTSNQFYCSK</sequence>
<dbReference type="SUPFAM" id="SSF48076">
    <property type="entry name" value="LigA subunit of an aromatic-ring-opening dioxygenase LigAB"/>
    <property type="match status" value="1"/>
</dbReference>
<dbReference type="KEGG" id="cstr:CBE89_12255"/>
<dbReference type="Proteomes" id="UP000231994">
    <property type="component" value="Chromosome"/>
</dbReference>
<reference evidence="2 3" key="2">
    <citation type="submission" date="2017-11" db="EMBL/GenBank/DDBJ databases">
        <title>Whole genome sequencing of cultured pathogen.</title>
        <authorList>
            <person name="Hoffmann M."/>
            <person name="Sanchez M."/>
            <person name="Timme R."/>
            <person name="Nudel K."/>
            <person name="Bry L."/>
        </authorList>
    </citation>
    <scope>NUCLEOTIDE SEQUENCE [LARGE SCALE GENOMIC DNA]</scope>
    <source>
        <strain evidence="2 3">216</strain>
    </source>
</reference>
<dbReference type="Proteomes" id="UP000250197">
    <property type="component" value="Chromosome"/>
</dbReference>
<proteinExistence type="predicted"/>
<accession>A0A0K2WX77</accession>
<protein>
    <submittedName>
        <fullName evidence="1">Uncharacterized protein</fullName>
    </submittedName>
</protein>
<organism evidence="1 4">
    <name type="scientific">Corynebacterium striatum</name>
    <dbReference type="NCBI Taxonomy" id="43770"/>
    <lineage>
        <taxon>Bacteria</taxon>
        <taxon>Bacillati</taxon>
        <taxon>Actinomycetota</taxon>
        <taxon>Actinomycetes</taxon>
        <taxon>Mycobacteriales</taxon>
        <taxon>Corynebacteriaceae</taxon>
        <taxon>Corynebacterium</taxon>
    </lineage>
</organism>
<evidence type="ECO:0000313" key="3">
    <source>
        <dbReference type="Proteomes" id="UP000231994"/>
    </source>
</evidence>
<gene>
    <name evidence="2" type="ORF">A9D01_10085</name>
    <name evidence="1" type="ORF">CBE89_12255</name>
</gene>
<evidence type="ECO:0000313" key="2">
    <source>
        <dbReference type="EMBL" id="ATZ09043.1"/>
    </source>
</evidence>
<reference evidence="1 4" key="1">
    <citation type="submission" date="2017-05" db="EMBL/GenBank/DDBJ databases">
        <title>Complete genome sequence of Corynebacterium striatum KC-Na-1 isolated from Neophocaena asiaeorientalis in Korea.</title>
        <authorList>
            <person name="Kim J.H."/>
            <person name="Lee K."/>
        </authorList>
    </citation>
    <scope>NUCLEOTIDE SEQUENCE [LARGE SCALE GENOMIC DNA]</scope>
    <source>
        <strain evidence="1 4">KC-Na-01</strain>
    </source>
</reference>
<dbReference type="EMBL" id="CP021252">
    <property type="protein sequence ID" value="ART22177.1"/>
    <property type="molecule type" value="Genomic_DNA"/>
</dbReference>
<dbReference type="EMBL" id="CP024932">
    <property type="protein sequence ID" value="ATZ09043.1"/>
    <property type="molecule type" value="Genomic_DNA"/>
</dbReference>